<proteinExistence type="predicted"/>
<feature type="transmembrane region" description="Helical" evidence="1">
    <location>
        <begin position="41"/>
        <end position="62"/>
    </location>
</feature>
<dbReference type="AlphaFoldDB" id="A0AAP0M6G2"/>
<evidence type="ECO:0000256" key="1">
    <source>
        <dbReference type="SAM" id="Phobius"/>
    </source>
</evidence>
<dbReference type="Proteomes" id="UP001428341">
    <property type="component" value="Unassembled WGS sequence"/>
</dbReference>
<organism evidence="2 3">
    <name type="scientific">Citrus x changshan-huyou</name>
    <dbReference type="NCBI Taxonomy" id="2935761"/>
    <lineage>
        <taxon>Eukaryota</taxon>
        <taxon>Viridiplantae</taxon>
        <taxon>Streptophyta</taxon>
        <taxon>Embryophyta</taxon>
        <taxon>Tracheophyta</taxon>
        <taxon>Spermatophyta</taxon>
        <taxon>Magnoliopsida</taxon>
        <taxon>eudicotyledons</taxon>
        <taxon>Gunneridae</taxon>
        <taxon>Pentapetalae</taxon>
        <taxon>rosids</taxon>
        <taxon>malvids</taxon>
        <taxon>Sapindales</taxon>
        <taxon>Rutaceae</taxon>
        <taxon>Aurantioideae</taxon>
        <taxon>Citrus</taxon>
    </lineage>
</organism>
<name>A0AAP0M6G2_9ROSI</name>
<evidence type="ECO:0000313" key="3">
    <source>
        <dbReference type="Proteomes" id="UP001428341"/>
    </source>
</evidence>
<dbReference type="EMBL" id="JBCGBO010000006">
    <property type="protein sequence ID" value="KAK9194840.1"/>
    <property type="molecule type" value="Genomic_DNA"/>
</dbReference>
<keyword evidence="1" id="KW-0472">Membrane</keyword>
<reference evidence="2 3" key="1">
    <citation type="submission" date="2024-05" db="EMBL/GenBank/DDBJ databases">
        <title>Haplotype-resolved chromosome-level genome assembly of Huyou (Citrus changshanensis).</title>
        <authorList>
            <person name="Miao C."/>
            <person name="Chen W."/>
            <person name="Wu Y."/>
            <person name="Wang L."/>
            <person name="Zhao S."/>
            <person name="Grierson D."/>
            <person name="Xu C."/>
            <person name="Chen K."/>
        </authorList>
    </citation>
    <scope>NUCLEOTIDE SEQUENCE [LARGE SCALE GENOMIC DNA]</scope>
    <source>
        <strain evidence="2">01-14</strain>
        <tissue evidence="2">Leaf</tissue>
    </source>
</reference>
<sequence>MIKWAWIILPSFKSFESAECFKSLRVSSTEGGARFCLKRNGAHLVAACGLVGGFRAGIWFALHPAKAKQKHVFISF</sequence>
<comment type="caution">
    <text evidence="2">The sequence shown here is derived from an EMBL/GenBank/DDBJ whole genome shotgun (WGS) entry which is preliminary data.</text>
</comment>
<accession>A0AAP0M6G2</accession>
<keyword evidence="1" id="KW-0812">Transmembrane</keyword>
<protein>
    <submittedName>
        <fullName evidence="2">Uncharacterized protein</fullName>
    </submittedName>
</protein>
<evidence type="ECO:0000313" key="2">
    <source>
        <dbReference type="EMBL" id="KAK9194840.1"/>
    </source>
</evidence>
<keyword evidence="3" id="KW-1185">Reference proteome</keyword>
<keyword evidence="1" id="KW-1133">Transmembrane helix</keyword>
<gene>
    <name evidence="2" type="ORF">WN944_005547</name>
</gene>